<dbReference type="AlphaFoldDB" id="A0A6J7FMD0"/>
<accession>A0A6J7FMD0</accession>
<evidence type="ECO:0000313" key="2">
    <source>
        <dbReference type="EMBL" id="CAB4895118.1"/>
    </source>
</evidence>
<sequence>MFLVGVILMIVGLVKRSKAKKSGPGLTPGAGTLAAPAAGAYSQVPPPASLPTSQPPAWPGPHPPGPPEAAQPQPTAQPPAGPPADSPTDPPADPPTGWTVPPSKLR</sequence>
<feature type="compositionally biased region" description="Pro residues" evidence="1">
    <location>
        <begin position="44"/>
        <end position="94"/>
    </location>
</feature>
<evidence type="ECO:0000256" key="1">
    <source>
        <dbReference type="SAM" id="MobiDB-lite"/>
    </source>
</evidence>
<protein>
    <submittedName>
        <fullName evidence="2">Unannotated protein</fullName>
    </submittedName>
</protein>
<organism evidence="2">
    <name type="scientific">freshwater metagenome</name>
    <dbReference type="NCBI Taxonomy" id="449393"/>
    <lineage>
        <taxon>unclassified sequences</taxon>
        <taxon>metagenomes</taxon>
        <taxon>ecological metagenomes</taxon>
    </lineage>
</organism>
<gene>
    <name evidence="2" type="ORF">UFOPK3519_00533</name>
</gene>
<proteinExistence type="predicted"/>
<feature type="region of interest" description="Disordered" evidence="1">
    <location>
        <begin position="17"/>
        <end position="106"/>
    </location>
</feature>
<dbReference type="EMBL" id="CAFBMG010000027">
    <property type="protein sequence ID" value="CAB4895118.1"/>
    <property type="molecule type" value="Genomic_DNA"/>
</dbReference>
<name>A0A6J7FMD0_9ZZZZ</name>
<feature type="compositionally biased region" description="Low complexity" evidence="1">
    <location>
        <begin position="23"/>
        <end position="40"/>
    </location>
</feature>
<reference evidence="2" key="1">
    <citation type="submission" date="2020-05" db="EMBL/GenBank/DDBJ databases">
        <authorList>
            <person name="Chiriac C."/>
            <person name="Salcher M."/>
            <person name="Ghai R."/>
            <person name="Kavagutti S V."/>
        </authorList>
    </citation>
    <scope>NUCLEOTIDE SEQUENCE</scope>
</reference>